<keyword evidence="2" id="KW-1185">Reference proteome</keyword>
<evidence type="ECO:0000313" key="1">
    <source>
        <dbReference type="EMBL" id="KAK9413574.1"/>
    </source>
</evidence>
<comment type="caution">
    <text evidence="1">The sequence shown here is derived from an EMBL/GenBank/DDBJ whole genome shotgun (WGS) entry which is preliminary data.</text>
</comment>
<name>A0ABR2UGE3_9PEZI</name>
<sequence length="221" mass="25158">MDNGVDHGGFLLRGWPVVDRATRFIDRPGPYPRVPDALPTPSDGQENVVRDAWGRCWQLVRNGDQIRYHTFQPDQNDPPLPDTEVRLGSDWEGGRDKTRRLYWSYISPGERRLNLYCSFPFELRRLALVVEVRLAISTVTRCYPSRHFGRGMGGAPFKADLDGSRAVSYIGGNSSSPQKEVREHARAKMTGWMNSVAFEFTIVTFVACSLKLTIAYDIEYR</sequence>
<accession>A0ABR2UGE3</accession>
<dbReference type="Proteomes" id="UP001408356">
    <property type="component" value="Unassembled WGS sequence"/>
</dbReference>
<reference evidence="1 2" key="1">
    <citation type="journal article" date="2024" name="J. Plant Pathol.">
        <title>Sequence and assembly of the genome of Seiridium unicorne, isolate CBS 538.82, causal agent of cypress canker disease.</title>
        <authorList>
            <person name="Scali E."/>
            <person name="Rocca G.D."/>
            <person name="Danti R."/>
            <person name="Garbelotto M."/>
            <person name="Barberini S."/>
            <person name="Baroncelli R."/>
            <person name="Emiliani G."/>
        </authorList>
    </citation>
    <scope>NUCLEOTIDE SEQUENCE [LARGE SCALE GENOMIC DNA]</scope>
    <source>
        <strain evidence="1 2">BM-138-508</strain>
    </source>
</reference>
<gene>
    <name evidence="1" type="ORF">SUNI508_11896</name>
</gene>
<proteinExistence type="predicted"/>
<dbReference type="EMBL" id="JARVKF010000438">
    <property type="protein sequence ID" value="KAK9413574.1"/>
    <property type="molecule type" value="Genomic_DNA"/>
</dbReference>
<protein>
    <submittedName>
        <fullName evidence="1">Uncharacterized protein</fullName>
    </submittedName>
</protein>
<evidence type="ECO:0000313" key="2">
    <source>
        <dbReference type="Proteomes" id="UP001408356"/>
    </source>
</evidence>
<organism evidence="1 2">
    <name type="scientific">Seiridium unicorne</name>
    <dbReference type="NCBI Taxonomy" id="138068"/>
    <lineage>
        <taxon>Eukaryota</taxon>
        <taxon>Fungi</taxon>
        <taxon>Dikarya</taxon>
        <taxon>Ascomycota</taxon>
        <taxon>Pezizomycotina</taxon>
        <taxon>Sordariomycetes</taxon>
        <taxon>Xylariomycetidae</taxon>
        <taxon>Amphisphaeriales</taxon>
        <taxon>Sporocadaceae</taxon>
        <taxon>Seiridium</taxon>
    </lineage>
</organism>